<dbReference type="InterPro" id="IPR016181">
    <property type="entry name" value="Acyl_CoA_acyltransferase"/>
</dbReference>
<dbReference type="SUPFAM" id="SSF55718">
    <property type="entry name" value="SCP-like"/>
    <property type="match status" value="1"/>
</dbReference>
<dbReference type="Gene3D" id="3.40.630.30">
    <property type="match status" value="2"/>
</dbReference>
<dbReference type="Gene3D" id="3.30.1050.10">
    <property type="entry name" value="SCP2 sterol-binding domain"/>
    <property type="match status" value="1"/>
</dbReference>
<dbReference type="Pfam" id="PF17668">
    <property type="entry name" value="Acetyltransf_17"/>
    <property type="match status" value="1"/>
</dbReference>
<dbReference type="Proteomes" id="UP000712045">
    <property type="component" value="Unassembled WGS sequence"/>
</dbReference>
<keyword evidence="7" id="KW-1185">Reference proteome</keyword>
<dbReference type="InterPro" id="IPR036527">
    <property type="entry name" value="SCP2_sterol-bd_dom_sf"/>
</dbReference>
<keyword evidence="2 4" id="KW-0808">Transferase</keyword>
<evidence type="ECO:0000256" key="3">
    <source>
        <dbReference type="ARBA" id="ARBA00023315"/>
    </source>
</evidence>
<keyword evidence="3 4" id="KW-0012">Acyltransferase</keyword>
<gene>
    <name evidence="6" type="ORF">JS521_12080</name>
</gene>
<dbReference type="EMBL" id="JAFEUF010000045">
    <property type="protein sequence ID" value="MBM7054581.1"/>
    <property type="molecule type" value="Genomic_DNA"/>
</dbReference>
<dbReference type="HAMAP" id="MF_01812">
    <property type="entry name" value="Eis"/>
    <property type="match status" value="1"/>
</dbReference>
<dbReference type="PANTHER" id="PTHR37817:SF1">
    <property type="entry name" value="N-ACETYLTRANSFERASE EIS"/>
    <property type="match status" value="1"/>
</dbReference>
<evidence type="ECO:0000256" key="4">
    <source>
        <dbReference type="HAMAP-Rule" id="MF_01812"/>
    </source>
</evidence>
<dbReference type="InterPro" id="IPR022902">
    <property type="entry name" value="NAcTrfase_Eis"/>
</dbReference>
<feature type="active site" description="Proton acceptor; via carboxylate" evidence="4">
    <location>
        <position position="417"/>
    </location>
</feature>
<comment type="caution">
    <text evidence="4">Lacks conserved residue(s) required for the propagation of feature annotation.</text>
</comment>
<protein>
    <submittedName>
        <fullName evidence="6">GNAT family N-acetyltransferase</fullName>
    </submittedName>
</protein>
<feature type="domain" description="N-acetyltransferase" evidence="5">
    <location>
        <begin position="3"/>
        <end position="155"/>
    </location>
</feature>
<dbReference type="InterPro" id="IPR025559">
    <property type="entry name" value="Eis_dom"/>
</dbReference>
<evidence type="ECO:0000313" key="6">
    <source>
        <dbReference type="EMBL" id="MBM7054581.1"/>
    </source>
</evidence>
<dbReference type="PANTHER" id="PTHR37817">
    <property type="entry name" value="N-ACETYLTRANSFERASE EIS"/>
    <property type="match status" value="1"/>
</dbReference>
<evidence type="ECO:0000259" key="5">
    <source>
        <dbReference type="PROSITE" id="PS51186"/>
    </source>
</evidence>
<dbReference type="NCBIfam" id="NF002367">
    <property type="entry name" value="PRK01346.1-4"/>
    <property type="match status" value="1"/>
</dbReference>
<dbReference type="InterPro" id="IPR051554">
    <property type="entry name" value="Acetyltransferase_Eis"/>
</dbReference>
<dbReference type="RefSeq" id="WP_205082765.1">
    <property type="nucleotide sequence ID" value="NZ_JAFEUF010000045.1"/>
</dbReference>
<evidence type="ECO:0000313" key="7">
    <source>
        <dbReference type="Proteomes" id="UP000712045"/>
    </source>
</evidence>
<dbReference type="SUPFAM" id="SSF55729">
    <property type="entry name" value="Acyl-CoA N-acyltransferases (Nat)"/>
    <property type="match status" value="1"/>
</dbReference>
<proteinExistence type="inferred from homology"/>
<dbReference type="Pfam" id="PF13527">
    <property type="entry name" value="Acetyltransf_9"/>
    <property type="match status" value="1"/>
</dbReference>
<organism evidence="6 7">
    <name type="scientific">Streptomyces durocortorensis</name>
    <dbReference type="NCBI Taxonomy" id="2811104"/>
    <lineage>
        <taxon>Bacteria</taxon>
        <taxon>Bacillati</taxon>
        <taxon>Actinomycetota</taxon>
        <taxon>Actinomycetes</taxon>
        <taxon>Kitasatosporales</taxon>
        <taxon>Streptomycetaceae</taxon>
        <taxon>Streptomyces</taxon>
    </lineage>
</organism>
<dbReference type="PROSITE" id="PS51186">
    <property type="entry name" value="GNAT"/>
    <property type="match status" value="1"/>
</dbReference>
<sequence>MSPDVRTVAPSEFPDWMRAVRTGFLTAGGLPSEELVKDRRADVDLSRVQGVFDAGRCVATYRSFAQQLTVVGGATVTADAVTGVTVTPTHRRRGLLSRMMATDLAAAKERGEVVASLIAAEYPIYGRYGFGPAARAAEWEVDVRRAGLDPRRSGQPADGGRIEMVDGADIRKTGPEVHAALAARQPGIVSRGERWWRTHTGVAPRADHETWTEPFYVVHRAANGEVDGLLVYGVDDKWGDSKQPLNTASVRDMIALNPAAERALWHYLCSVDWIATVRSGYRAPDDLLPLLLPDPRAARIITDTDWLWLRMLDVPRALEARTYGTDASLVLEVRDEAGLAGGRFLLDASGSGARCTPTTRSADLALGVGELSTLYLGDESVRRLVDLGRVEELRAGAAATADAVFRTGRRPWCPDVF</sequence>
<dbReference type="Pfam" id="PF13530">
    <property type="entry name" value="SCP2_2"/>
    <property type="match status" value="1"/>
</dbReference>
<feature type="binding site" evidence="4">
    <location>
        <begin position="92"/>
        <end position="97"/>
    </location>
    <ligand>
        <name>acetyl-CoA</name>
        <dbReference type="ChEBI" id="CHEBI:57288"/>
    </ligand>
</feature>
<comment type="similarity">
    <text evidence="1 4">Belongs to the acetyltransferase Eis family.</text>
</comment>
<dbReference type="InterPro" id="IPR000182">
    <property type="entry name" value="GNAT_dom"/>
</dbReference>
<accession>A0ABS2HU77</accession>
<evidence type="ECO:0000256" key="1">
    <source>
        <dbReference type="ARBA" id="ARBA00009213"/>
    </source>
</evidence>
<feature type="active site" description="Proton donor" evidence="4">
    <location>
        <position position="125"/>
    </location>
</feature>
<comment type="caution">
    <text evidence="6">The sequence shown here is derived from an EMBL/GenBank/DDBJ whole genome shotgun (WGS) entry which is preliminary data.</text>
</comment>
<comment type="subunit">
    <text evidence="4">Homohexamer; trimer of dimers.</text>
</comment>
<evidence type="ECO:0000256" key="2">
    <source>
        <dbReference type="ARBA" id="ARBA00022679"/>
    </source>
</evidence>
<dbReference type="InterPro" id="IPR041380">
    <property type="entry name" value="Acetyltransf_17"/>
</dbReference>
<name>A0ABS2HU77_9ACTN</name>
<reference evidence="6 7" key="1">
    <citation type="submission" date="2021-02" db="EMBL/GenBank/DDBJ databases">
        <title>Genome Streptomyces sp. RHZ10.</title>
        <authorList>
            <person name="Besaury L."/>
        </authorList>
    </citation>
    <scope>NUCLEOTIDE SEQUENCE [LARGE SCALE GENOMIC DNA]</scope>
    <source>
        <strain evidence="6 7">RHZ10</strain>
    </source>
</reference>
<feature type="binding site" evidence="4">
    <location>
        <begin position="84"/>
        <end position="86"/>
    </location>
    <ligand>
        <name>acetyl-CoA</name>
        <dbReference type="ChEBI" id="CHEBI:57288"/>
    </ligand>
</feature>